<organism evidence="1">
    <name type="scientific">Arundo donax</name>
    <name type="common">Giant reed</name>
    <name type="synonym">Donax arundinaceus</name>
    <dbReference type="NCBI Taxonomy" id="35708"/>
    <lineage>
        <taxon>Eukaryota</taxon>
        <taxon>Viridiplantae</taxon>
        <taxon>Streptophyta</taxon>
        <taxon>Embryophyta</taxon>
        <taxon>Tracheophyta</taxon>
        <taxon>Spermatophyta</taxon>
        <taxon>Magnoliopsida</taxon>
        <taxon>Liliopsida</taxon>
        <taxon>Poales</taxon>
        <taxon>Poaceae</taxon>
        <taxon>PACMAD clade</taxon>
        <taxon>Arundinoideae</taxon>
        <taxon>Arundineae</taxon>
        <taxon>Arundo</taxon>
    </lineage>
</organism>
<reference evidence="1" key="1">
    <citation type="submission" date="2014-09" db="EMBL/GenBank/DDBJ databases">
        <authorList>
            <person name="Magalhaes I.L.F."/>
            <person name="Oliveira U."/>
            <person name="Santos F.R."/>
            <person name="Vidigal T.H.D.A."/>
            <person name="Brescovit A.D."/>
            <person name="Santos A.J."/>
        </authorList>
    </citation>
    <scope>NUCLEOTIDE SEQUENCE</scope>
    <source>
        <tissue evidence="1">Shoot tissue taken approximately 20 cm above the soil surface</tissue>
    </source>
</reference>
<evidence type="ECO:0000313" key="1">
    <source>
        <dbReference type="EMBL" id="JAE10214.1"/>
    </source>
</evidence>
<reference evidence="1" key="2">
    <citation type="journal article" date="2015" name="Data Brief">
        <title>Shoot transcriptome of the giant reed, Arundo donax.</title>
        <authorList>
            <person name="Barrero R.A."/>
            <person name="Guerrero F.D."/>
            <person name="Moolhuijzen P."/>
            <person name="Goolsby J.A."/>
            <person name="Tidwell J."/>
            <person name="Bellgard S.E."/>
            <person name="Bellgard M.I."/>
        </authorList>
    </citation>
    <scope>NUCLEOTIDE SEQUENCE</scope>
    <source>
        <tissue evidence="1">Shoot tissue taken approximately 20 cm above the soil surface</tissue>
    </source>
</reference>
<accession>A0A0A9FG63</accession>
<sequence>MSTAASTIGANDVGPAIVPWKNKLHFERTGH</sequence>
<dbReference type="AlphaFoldDB" id="A0A0A9FG63"/>
<dbReference type="EMBL" id="GBRH01187682">
    <property type="protein sequence ID" value="JAE10214.1"/>
    <property type="molecule type" value="Transcribed_RNA"/>
</dbReference>
<protein>
    <submittedName>
        <fullName evidence="1">Uncharacterized protein</fullName>
    </submittedName>
</protein>
<name>A0A0A9FG63_ARUDO</name>
<proteinExistence type="predicted"/>